<dbReference type="EMBL" id="MWQY01000004">
    <property type="protein sequence ID" value="ORC36938.1"/>
    <property type="molecule type" value="Genomic_DNA"/>
</dbReference>
<dbReference type="SUPFAM" id="SSF54427">
    <property type="entry name" value="NTF2-like"/>
    <property type="match status" value="1"/>
</dbReference>
<gene>
    <name evidence="1" type="ORF">B4O97_04755</name>
</gene>
<sequence length="122" mass="14009">MTDTNGISKKELIAREELLLNKGIRNDREQINRIVEENCIEIDEHGRKAYSSKAGLEKLDGVFYISDTASEMIMLSEDTALLLYEAVKTKNNSRTKANCSSIWKSTNGEWKVIFHQRTNLRE</sequence>
<dbReference type="AlphaFoldDB" id="A0A1Y1S1W9"/>
<name>A0A1Y1S1W9_9SPIO</name>
<dbReference type="Proteomes" id="UP000192343">
    <property type="component" value="Unassembled WGS sequence"/>
</dbReference>
<evidence type="ECO:0008006" key="3">
    <source>
        <dbReference type="Google" id="ProtNLM"/>
    </source>
</evidence>
<organism evidence="1 2">
    <name type="scientific">Marispirochaeta aestuarii</name>
    <dbReference type="NCBI Taxonomy" id="1963862"/>
    <lineage>
        <taxon>Bacteria</taxon>
        <taxon>Pseudomonadati</taxon>
        <taxon>Spirochaetota</taxon>
        <taxon>Spirochaetia</taxon>
        <taxon>Spirochaetales</taxon>
        <taxon>Spirochaetaceae</taxon>
        <taxon>Marispirochaeta</taxon>
    </lineage>
</organism>
<dbReference type="Gene3D" id="3.10.450.50">
    <property type="match status" value="1"/>
</dbReference>
<evidence type="ECO:0000313" key="2">
    <source>
        <dbReference type="Proteomes" id="UP000192343"/>
    </source>
</evidence>
<dbReference type="STRING" id="1963862.B4O97_04755"/>
<dbReference type="OrthoDB" id="121974at2"/>
<protein>
    <recommendedName>
        <fullName evidence="3">DUF4440 domain-containing protein</fullName>
    </recommendedName>
</protein>
<dbReference type="RefSeq" id="WP_083048806.1">
    <property type="nucleotide sequence ID" value="NZ_CAXXQO010000003.1"/>
</dbReference>
<dbReference type="InterPro" id="IPR032710">
    <property type="entry name" value="NTF2-like_dom_sf"/>
</dbReference>
<accession>A0A1Y1S1W9</accession>
<proteinExistence type="predicted"/>
<comment type="caution">
    <text evidence="1">The sequence shown here is derived from an EMBL/GenBank/DDBJ whole genome shotgun (WGS) entry which is preliminary data.</text>
</comment>
<keyword evidence="2" id="KW-1185">Reference proteome</keyword>
<reference evidence="1 2" key="1">
    <citation type="submission" date="2017-03" db="EMBL/GenBank/DDBJ databases">
        <title>Draft Genome sequence of Marispirochaeta sp. strain JC444.</title>
        <authorList>
            <person name="Shivani Y."/>
            <person name="Subhash Y."/>
            <person name="Sasikala C."/>
            <person name="Ramana C."/>
        </authorList>
    </citation>
    <scope>NUCLEOTIDE SEQUENCE [LARGE SCALE GENOMIC DNA]</scope>
    <source>
        <strain evidence="1 2">JC444</strain>
    </source>
</reference>
<evidence type="ECO:0000313" key="1">
    <source>
        <dbReference type="EMBL" id="ORC36938.1"/>
    </source>
</evidence>